<dbReference type="Proteomes" id="UP000465712">
    <property type="component" value="Unassembled WGS sequence"/>
</dbReference>
<proteinExistence type="predicted"/>
<organism evidence="2 3">
    <name type="scientific">Photobacterium halotolerans</name>
    <dbReference type="NCBI Taxonomy" id="265726"/>
    <lineage>
        <taxon>Bacteria</taxon>
        <taxon>Pseudomonadati</taxon>
        <taxon>Pseudomonadota</taxon>
        <taxon>Gammaproteobacteria</taxon>
        <taxon>Vibrionales</taxon>
        <taxon>Vibrionaceae</taxon>
        <taxon>Photobacterium</taxon>
    </lineage>
</organism>
<dbReference type="AlphaFoldDB" id="A0A7X4WMU6"/>
<comment type="caution">
    <text evidence="2">The sequence shown here is derived from an EMBL/GenBank/DDBJ whole genome shotgun (WGS) entry which is preliminary data.</text>
</comment>
<evidence type="ECO:0000313" key="3">
    <source>
        <dbReference type="Proteomes" id="UP000465712"/>
    </source>
</evidence>
<sequence>MLTKIIGFSFLATIVTFPSLAQEPLKGCDAKVYEIQQQIEYAKSHDNTHRVTGLEKALKEVRDHCTDEGLMRERLAKVNEKEQEVAERTLELKDAQESGRADKIEKRMNKLQEAEAELSAARSELNK</sequence>
<dbReference type="InterPro" id="IPR009468">
    <property type="entry name" value="DUF1090"/>
</dbReference>
<evidence type="ECO:0000256" key="1">
    <source>
        <dbReference type="SAM" id="Coils"/>
    </source>
</evidence>
<accession>A0A7X4WMU6</accession>
<dbReference type="Pfam" id="PF06476">
    <property type="entry name" value="DUF1090"/>
    <property type="match status" value="1"/>
</dbReference>
<feature type="coiled-coil region" evidence="1">
    <location>
        <begin position="78"/>
        <end position="124"/>
    </location>
</feature>
<keyword evidence="1" id="KW-0175">Coiled coil</keyword>
<gene>
    <name evidence="2" type="ORF">CAG72_19200</name>
</gene>
<dbReference type="RefSeq" id="WP_161446649.1">
    <property type="nucleotide sequence ID" value="NZ_WXWV01000063.1"/>
</dbReference>
<dbReference type="EMBL" id="WXWW01000273">
    <property type="protein sequence ID" value="NAW67326.1"/>
    <property type="molecule type" value="Genomic_DNA"/>
</dbReference>
<protein>
    <submittedName>
        <fullName evidence="2">DUF1090 family protein</fullName>
    </submittedName>
</protein>
<reference evidence="2 3" key="1">
    <citation type="submission" date="2017-05" db="EMBL/GenBank/DDBJ databases">
        <title>High clonality and local adaptation shapes Vibrionaceae linages within an endangered oasis.</title>
        <authorList>
            <person name="Vazquez-Rosas-Landa M."/>
        </authorList>
    </citation>
    <scope>NUCLEOTIDE SEQUENCE [LARGE SCALE GENOMIC DNA]</scope>
    <source>
        <strain evidence="2 3">P46_P4S1P180</strain>
    </source>
</reference>
<evidence type="ECO:0000313" key="2">
    <source>
        <dbReference type="EMBL" id="NAW67326.1"/>
    </source>
</evidence>
<name>A0A7X4WMU6_9GAMM</name>